<dbReference type="Proteomes" id="UP000739565">
    <property type="component" value="Unassembled WGS sequence"/>
</dbReference>
<dbReference type="GO" id="GO:0004540">
    <property type="term" value="F:RNA nuclease activity"/>
    <property type="evidence" value="ECO:0007669"/>
    <property type="project" value="InterPro"/>
</dbReference>
<accession>A0A953T333</accession>
<keyword evidence="3" id="KW-1185">Reference proteome</keyword>
<protein>
    <submittedName>
        <fullName evidence="2">NYN domain-containing protein</fullName>
    </submittedName>
</protein>
<dbReference type="CDD" id="cd18722">
    <property type="entry name" value="PIN_NicB-like"/>
    <property type="match status" value="1"/>
</dbReference>
<dbReference type="AlphaFoldDB" id="A0A953T333"/>
<dbReference type="EMBL" id="JAHXRI010000007">
    <property type="protein sequence ID" value="MBZ1351005.1"/>
    <property type="molecule type" value="Genomic_DNA"/>
</dbReference>
<evidence type="ECO:0000313" key="2">
    <source>
        <dbReference type="EMBL" id="MBZ1351005.1"/>
    </source>
</evidence>
<evidence type="ECO:0000313" key="3">
    <source>
        <dbReference type="Proteomes" id="UP000739565"/>
    </source>
</evidence>
<dbReference type="Pfam" id="PF01936">
    <property type="entry name" value="NYN"/>
    <property type="match status" value="1"/>
</dbReference>
<comment type="caution">
    <text evidence="2">The sequence shown here is derived from an EMBL/GenBank/DDBJ whole genome shotgun (WGS) entry which is preliminary data.</text>
</comment>
<dbReference type="Gene3D" id="3.40.50.1010">
    <property type="entry name" value="5'-nuclease"/>
    <property type="match status" value="1"/>
</dbReference>
<reference evidence="2" key="1">
    <citation type="submission" date="2021-07" db="EMBL/GenBank/DDBJ databases">
        <title>New genus and species of the family Alcaligenaceae.</title>
        <authorList>
            <person name="Hahn M.W."/>
        </authorList>
    </citation>
    <scope>NUCLEOTIDE SEQUENCE</scope>
    <source>
        <strain evidence="2">LF4-65</strain>
    </source>
</reference>
<feature type="domain" description="NYN" evidence="1">
    <location>
        <begin position="2"/>
        <end position="161"/>
    </location>
</feature>
<name>A0A953T333_9BURK</name>
<gene>
    <name evidence="2" type="ORF">KZZ10_10145</name>
</gene>
<organism evidence="2 3">
    <name type="scientific">Zwartia hollandica</name>
    <dbReference type="NCBI Taxonomy" id="324606"/>
    <lineage>
        <taxon>Bacteria</taxon>
        <taxon>Pseudomonadati</taxon>
        <taxon>Pseudomonadota</taxon>
        <taxon>Betaproteobacteria</taxon>
        <taxon>Burkholderiales</taxon>
        <taxon>Alcaligenaceae</taxon>
        <taxon>Zwartia</taxon>
    </lineage>
</organism>
<sequence>MRTTVYIDGFNLYYGSLKKTPYKWLDLWSYFQRALPKDCNLTKIKYFTARVSPLPSDLSAPARQDAYIRALRALYHDKIEIIEGHFSTKKVRMPLSIPPHNTVEVIKSEEKGSDVNLAVELLNDSWKQLIDCAVVVSNDADLARSMAIVKRQKTAKILLLTPGGPIRKPLAVLTKWAHQQLNVLPGDLAQSQLPSRILGTTITKPNSW</sequence>
<proteinExistence type="predicted"/>
<dbReference type="InterPro" id="IPR021139">
    <property type="entry name" value="NYN"/>
</dbReference>
<evidence type="ECO:0000259" key="1">
    <source>
        <dbReference type="Pfam" id="PF01936"/>
    </source>
</evidence>